<protein>
    <submittedName>
        <fullName evidence="1">Uncharacterized protein</fullName>
    </submittedName>
</protein>
<organism evidence="1 2">
    <name type="scientific">Clostridium thailandense</name>
    <dbReference type="NCBI Taxonomy" id="2794346"/>
    <lineage>
        <taxon>Bacteria</taxon>
        <taxon>Bacillati</taxon>
        <taxon>Bacillota</taxon>
        <taxon>Clostridia</taxon>
        <taxon>Eubacteriales</taxon>
        <taxon>Clostridiaceae</taxon>
        <taxon>Clostridium</taxon>
    </lineage>
</organism>
<dbReference type="AlphaFoldDB" id="A0A949TZ27"/>
<dbReference type="Proteomes" id="UP000694308">
    <property type="component" value="Unassembled WGS sequence"/>
</dbReference>
<sequence length="50" mass="6113">MFVFITDAIGCMSWWAYFKDDNEEKKSNKLSNFNYEEAMEFLENFNKEEK</sequence>
<evidence type="ECO:0000313" key="2">
    <source>
        <dbReference type="Proteomes" id="UP000694308"/>
    </source>
</evidence>
<reference evidence="1" key="1">
    <citation type="submission" date="2020-12" db="EMBL/GenBank/DDBJ databases">
        <title>Clostridium thailandense sp. nov., a novel acetogenic bacterium isolated from peat land soil in Thailand.</title>
        <authorList>
            <person name="Chaikitkaew S."/>
            <person name="Birkeland N.K."/>
        </authorList>
    </citation>
    <scope>NUCLEOTIDE SEQUENCE</scope>
    <source>
        <strain evidence="1">PL3</strain>
    </source>
</reference>
<gene>
    <name evidence="1" type="ORF">I6U48_09685</name>
</gene>
<accession>A0A949TZ27</accession>
<evidence type="ECO:0000313" key="1">
    <source>
        <dbReference type="EMBL" id="MBV7273179.1"/>
    </source>
</evidence>
<comment type="caution">
    <text evidence="1">The sequence shown here is derived from an EMBL/GenBank/DDBJ whole genome shotgun (WGS) entry which is preliminary data.</text>
</comment>
<proteinExistence type="predicted"/>
<dbReference type="RefSeq" id="WP_218320209.1">
    <property type="nucleotide sequence ID" value="NZ_JAEEGC010000039.1"/>
</dbReference>
<keyword evidence="2" id="KW-1185">Reference proteome</keyword>
<name>A0A949TZ27_9CLOT</name>
<dbReference type="EMBL" id="JAEEGC010000039">
    <property type="protein sequence ID" value="MBV7273179.1"/>
    <property type="molecule type" value="Genomic_DNA"/>
</dbReference>